<proteinExistence type="predicted"/>
<dbReference type="eggNOG" id="COG5501">
    <property type="taxonomic scope" value="Bacteria"/>
</dbReference>
<evidence type="ECO:0000259" key="2">
    <source>
        <dbReference type="Pfam" id="PF13501"/>
    </source>
</evidence>
<dbReference type="NCBIfam" id="TIGR01409">
    <property type="entry name" value="TAT_signal_seq"/>
    <property type="match status" value="1"/>
</dbReference>
<sequence>MQQSSAEPSSRVMHKNRMPSRRQALSHTAALAALLAGTGLFPQLARASSKQAFDARTIQDAMAALGAGALSESGDVTLSGPDIAENGAVVPFAFSTTLPGVRRLLLLVEKNPVPLVALFNVSAAVEPAFSIRAKLAQSSSVYAVAVMDDGRALYARKEIKVTLGSCGT</sequence>
<organism evidence="3 4">
    <name type="scientific">Polaromonas naphthalenivorans (strain CJ2)</name>
    <dbReference type="NCBI Taxonomy" id="365044"/>
    <lineage>
        <taxon>Bacteria</taxon>
        <taxon>Pseudomonadati</taxon>
        <taxon>Pseudomonadota</taxon>
        <taxon>Betaproteobacteria</taxon>
        <taxon>Burkholderiales</taxon>
        <taxon>Comamonadaceae</taxon>
        <taxon>Polaromonas</taxon>
    </lineage>
</organism>
<dbReference type="STRING" id="365044.Pnap_1668"/>
<dbReference type="InterPro" id="IPR032711">
    <property type="entry name" value="SoxY"/>
</dbReference>
<dbReference type="KEGG" id="pna:Pnap_1668"/>
<dbReference type="Proteomes" id="UP000000644">
    <property type="component" value="Chromosome"/>
</dbReference>
<dbReference type="InterPro" id="IPR019546">
    <property type="entry name" value="TAT_signal_bac_arc"/>
</dbReference>
<dbReference type="NCBIfam" id="TIGR04488">
    <property type="entry name" value="SoxY_true_GGCGG"/>
    <property type="match status" value="1"/>
</dbReference>
<dbReference type="InterPro" id="IPR016568">
    <property type="entry name" value="Sulphur_oxidation_SoxY"/>
</dbReference>
<dbReference type="InterPro" id="IPR038162">
    <property type="entry name" value="SoxY_sf"/>
</dbReference>
<accession>A1VMV3</accession>
<gene>
    <name evidence="3" type="ordered locus">Pnap_1668</name>
</gene>
<dbReference type="EMBL" id="CP000529">
    <property type="protein sequence ID" value="ABM36981.1"/>
    <property type="molecule type" value="Genomic_DNA"/>
</dbReference>
<reference evidence="4" key="1">
    <citation type="journal article" date="2009" name="Environ. Microbiol.">
        <title>The genome of Polaromonas naphthalenivorans strain CJ2, isolated from coal tar-contaminated sediment, reveals physiological and metabolic versatility and evolution through extensive horizontal gene transfer.</title>
        <authorList>
            <person name="Yagi J.M."/>
            <person name="Sims D."/>
            <person name="Brettin T."/>
            <person name="Bruce D."/>
            <person name="Madsen E.L."/>
        </authorList>
    </citation>
    <scope>NUCLEOTIDE SEQUENCE [LARGE SCALE GENOMIC DNA]</scope>
    <source>
        <strain evidence="4">CJ2</strain>
    </source>
</reference>
<keyword evidence="4" id="KW-1185">Reference proteome</keyword>
<protein>
    <submittedName>
        <fullName evidence="3">Thiosulfate-binding protein SoxY</fullName>
    </submittedName>
</protein>
<dbReference type="PIRSF" id="PIRSF010312">
    <property type="entry name" value="Sulphur_oxidation_SoxY"/>
    <property type="match status" value="1"/>
</dbReference>
<evidence type="ECO:0000256" key="1">
    <source>
        <dbReference type="SAM" id="MobiDB-lite"/>
    </source>
</evidence>
<dbReference type="Gene3D" id="2.60.40.2470">
    <property type="entry name" value="SoxY domain"/>
    <property type="match status" value="1"/>
</dbReference>
<feature type="region of interest" description="Disordered" evidence="1">
    <location>
        <begin position="1"/>
        <end position="21"/>
    </location>
</feature>
<dbReference type="PROSITE" id="PS51318">
    <property type="entry name" value="TAT"/>
    <property type="match status" value="1"/>
</dbReference>
<evidence type="ECO:0000313" key="3">
    <source>
        <dbReference type="EMBL" id="ABM36981.1"/>
    </source>
</evidence>
<dbReference type="InterPro" id="IPR006311">
    <property type="entry name" value="TAT_signal"/>
</dbReference>
<dbReference type="AlphaFoldDB" id="A1VMV3"/>
<dbReference type="HOGENOM" id="CLU_118521_0_0_4"/>
<feature type="domain" description="Ig-like SoxY" evidence="2">
    <location>
        <begin position="63"/>
        <end position="166"/>
    </location>
</feature>
<evidence type="ECO:0000313" key="4">
    <source>
        <dbReference type="Proteomes" id="UP000000644"/>
    </source>
</evidence>
<dbReference type="Pfam" id="PF13501">
    <property type="entry name" value="SoxY"/>
    <property type="match status" value="1"/>
</dbReference>
<name>A1VMV3_POLNA</name>